<proteinExistence type="predicted"/>
<dbReference type="AlphaFoldDB" id="A0A7S0RVP4"/>
<evidence type="ECO:0008006" key="2">
    <source>
        <dbReference type="Google" id="ProtNLM"/>
    </source>
</evidence>
<name>A0A7S0RVP4_9CHLO</name>
<accession>A0A7S0RVP4</accession>
<reference evidence="1" key="1">
    <citation type="submission" date="2021-01" db="EMBL/GenBank/DDBJ databases">
        <authorList>
            <person name="Corre E."/>
            <person name="Pelletier E."/>
            <person name="Niang G."/>
            <person name="Scheremetjew M."/>
            <person name="Finn R."/>
            <person name="Kale V."/>
            <person name="Holt S."/>
            <person name="Cochrane G."/>
            <person name="Meng A."/>
            <person name="Brown T."/>
            <person name="Cohen L."/>
        </authorList>
    </citation>
    <scope>NUCLEOTIDE SEQUENCE</scope>
    <source>
        <strain evidence="1">SAG 11-49</strain>
    </source>
</reference>
<protein>
    <recommendedName>
        <fullName evidence="2">BLUF domain-containing protein</fullName>
    </recommendedName>
</protein>
<gene>
    <name evidence="1" type="ORF">CLEI1391_LOCUS13322</name>
</gene>
<sequence>MAEPSRETLLDVVIDKLQKSGKNTIISRIILVGRYVRREQSIDYHKAFYSKLVDKHSQEGEITGLLLCYPSCMVHLLEAKTSVLMHLLRDLEAAGQAETRLAEARVVASTEDIPVRCFSAWYAGWVSTAGSAETMDAVDSTTIVKTASELNSFMRKIGPSLVGLSDSDLARRLATMESYHEDTPAAELVLSLVPAEDAPTLEEYMSIFDTPLNVDLDSEQTWPMPRPLQAV</sequence>
<dbReference type="InterPro" id="IPR055308">
    <property type="entry name" value="TEX47-like"/>
</dbReference>
<evidence type="ECO:0000313" key="1">
    <source>
        <dbReference type="EMBL" id="CAD8687218.1"/>
    </source>
</evidence>
<dbReference type="EMBL" id="HBFB01023644">
    <property type="protein sequence ID" value="CAD8687218.1"/>
    <property type="molecule type" value="Transcribed_RNA"/>
</dbReference>
<dbReference type="Pfam" id="PF24787">
    <property type="entry name" value="TEX47"/>
    <property type="match status" value="1"/>
</dbReference>
<organism evidence="1">
    <name type="scientific">Chlamydomonas leiostraca</name>
    <dbReference type="NCBI Taxonomy" id="1034604"/>
    <lineage>
        <taxon>Eukaryota</taxon>
        <taxon>Viridiplantae</taxon>
        <taxon>Chlorophyta</taxon>
        <taxon>core chlorophytes</taxon>
        <taxon>Chlorophyceae</taxon>
        <taxon>CS clade</taxon>
        <taxon>Chlamydomonadales</taxon>
        <taxon>Chlamydomonadaceae</taxon>
        <taxon>Chlamydomonas</taxon>
    </lineage>
</organism>
<dbReference type="PANTHER" id="PTHR34035:SF1">
    <property type="entry name" value="TESTIS-EXPRESSED PROTEIN 47"/>
    <property type="match status" value="1"/>
</dbReference>
<dbReference type="PANTHER" id="PTHR34035">
    <property type="entry name" value="TESTIS-EXPRESSED PROTEIN 47"/>
    <property type="match status" value="1"/>
</dbReference>